<dbReference type="InterPro" id="IPR025052">
    <property type="entry name" value="DUF3967"/>
</dbReference>
<dbReference type="EMBL" id="BMHB01000001">
    <property type="protein sequence ID" value="GGI14602.1"/>
    <property type="molecule type" value="Genomic_DNA"/>
</dbReference>
<accession>A0A8J3EYU3</accession>
<gene>
    <name evidence="3" type="ORF">GCM10007380_23760</name>
</gene>
<evidence type="ECO:0000313" key="3">
    <source>
        <dbReference type="EMBL" id="GGI14602.1"/>
    </source>
</evidence>
<dbReference type="OrthoDB" id="9429461at2"/>
<proteinExistence type="predicted"/>
<feature type="coiled-coil region" evidence="1">
    <location>
        <begin position="316"/>
        <end position="410"/>
    </location>
</feature>
<evidence type="ECO:0000259" key="2">
    <source>
        <dbReference type="Pfam" id="PF13152"/>
    </source>
</evidence>
<reference evidence="4" key="1">
    <citation type="journal article" date="2019" name="Int. J. Syst. Evol. Microbiol.">
        <title>The Global Catalogue of Microorganisms (GCM) 10K type strain sequencing project: providing services to taxonomists for standard genome sequencing and annotation.</title>
        <authorList>
            <consortium name="The Broad Institute Genomics Platform"/>
            <consortium name="The Broad Institute Genome Sequencing Center for Infectious Disease"/>
            <person name="Wu L."/>
            <person name="Ma J."/>
        </authorList>
    </citation>
    <scope>NUCLEOTIDE SEQUENCE [LARGE SCALE GENOMIC DNA]</scope>
    <source>
        <strain evidence="4">CGMCC 1.14993</strain>
    </source>
</reference>
<feature type="domain" description="DUF3967" evidence="2">
    <location>
        <begin position="385"/>
        <end position="412"/>
    </location>
</feature>
<dbReference type="AlphaFoldDB" id="A0A8J3EYU3"/>
<name>A0A8J3EYU3_9BACI</name>
<keyword evidence="1" id="KW-0175">Coiled coil</keyword>
<evidence type="ECO:0000313" key="4">
    <source>
        <dbReference type="Proteomes" id="UP000626244"/>
    </source>
</evidence>
<comment type="caution">
    <text evidence="3">The sequence shown here is derived from an EMBL/GenBank/DDBJ whole genome shotgun (WGS) entry which is preliminary data.</text>
</comment>
<organism evidence="3 4">
    <name type="scientific">Gottfriedia solisilvae</name>
    <dbReference type="NCBI Taxonomy" id="1516104"/>
    <lineage>
        <taxon>Bacteria</taxon>
        <taxon>Bacillati</taxon>
        <taxon>Bacillota</taxon>
        <taxon>Bacilli</taxon>
        <taxon>Bacillales</taxon>
        <taxon>Bacillaceae</taxon>
        <taxon>Gottfriedia</taxon>
    </lineage>
</organism>
<dbReference type="Proteomes" id="UP000626244">
    <property type="component" value="Unassembled WGS sequence"/>
</dbReference>
<evidence type="ECO:0000256" key="1">
    <source>
        <dbReference type="SAM" id="Coils"/>
    </source>
</evidence>
<keyword evidence="4" id="KW-1185">Reference proteome</keyword>
<dbReference type="RefSeq" id="WP_088000150.1">
    <property type="nucleotide sequence ID" value="NZ_BMHB01000001.1"/>
</dbReference>
<protein>
    <recommendedName>
        <fullName evidence="2">DUF3967 domain-containing protein</fullName>
    </recommendedName>
</protein>
<dbReference type="Pfam" id="PF13152">
    <property type="entry name" value="DUF3967"/>
    <property type="match status" value="1"/>
</dbReference>
<sequence>MSVILTSKDISKKLKIGKSLVREISKQLEKEAYQFTKNQNTRMYSEQDVKLIQLVLENYSKHQNLPLAVQNGLENHLQNAELMEDEVGPSTQQSIEGVVQIETASNNIDLSGQIDESTYTNEVVSMTEASLNNNESTNSIDHSLHNIKVEADHIGDHLKIVDRNDQLEESSNIHVTAVQNEVHSNHFESTDQFDLSSNHGELVADIEASKTSEEVSQQIVSVSSINKEVVHQMSSNILVEQIELQQEQLQNSIEQLDITSEYDTNHNETVDQSFHTAMNKTELEQIDVHANSHKLVDLHAAPDSNQIMFEEFMSQISNLANQNELILQQNQTLIQQNLLKDQKLEKILHSVEEKSEELQELASVIEEKDEKLEQMFEEIQVREVSRDAQLMRMIREMQETKKMVAASKEKDWKSSLKSFFIKPKAIK</sequence>